<sequence>MKTTELLSSFYGSLSRGQLNNTWRAYRELERRSKIHYLTLIDYRWMIELITQNPLKSENFNRLLNIIENMRLHKIPITRYDMKRLSNFKPTQVTYNILLNVAIKASNFQIANLLIQDMTQQGFGINVKIFTTLIHKFALNKDLINMEKTLEVMTRKGIKPDSLTWNTIIWAYLHLGKLNSGMIIYSKMISLPKELKQQQRSSESSALIELQESRELQESQQQLNEFQEFQQLNELQESQGSRELRVKFDNKRKLKEIIIECLPTLSTYHSLLSANIIEQNWENFRKVYNDMKIFNVQPTIDKINDKTRFKMMHPKISKFYSDSGNLYQYYFRAELIPEYDDVTAMIFLTFNGYDDLIRLAEAWQGPISAVLHVPTKTLNDTDPIISEMLYNYKQLYKRNPIIRHTWPSSPKIRSQIKKHQDLLLQDDVIILPTFEFTENATSLKFPQNLGELMKLVQRKAMGIKDIGWPINEGPTDFGKWMKMNIYKIAEFELFYQPNFIMKKGSINPWCTERFDDYESSKATCLLQIFFRGANLWVIPEAFLIQYHYNKYSYLLKSQSKLEKTIKLRMHVKFYKESCIYYTRILISLGEWQTRKANNVKQYCSRIITNWLNK</sequence>
<accession>A0A9N8ZZJ8</accession>
<feature type="repeat" description="PPR" evidence="2">
    <location>
        <begin position="126"/>
        <end position="160"/>
    </location>
</feature>
<dbReference type="InterPro" id="IPR050872">
    <property type="entry name" value="PPR_P_subfamily"/>
</dbReference>
<evidence type="ECO:0000256" key="1">
    <source>
        <dbReference type="ARBA" id="ARBA00007626"/>
    </source>
</evidence>
<protein>
    <submittedName>
        <fullName evidence="3">10825_t:CDS:1</fullName>
    </submittedName>
</protein>
<dbReference type="AlphaFoldDB" id="A0A9N8ZZJ8"/>
<dbReference type="OrthoDB" id="3056235at2759"/>
<dbReference type="PANTHER" id="PTHR46128">
    <property type="entry name" value="MITOCHONDRIAL GROUP I INTRON SPLICING FACTOR CCM1"/>
    <property type="match status" value="1"/>
</dbReference>
<dbReference type="PANTHER" id="PTHR46128:SF211">
    <property type="entry name" value="PENTACOTRIPEPTIDE-REPEAT REGION OF PRORP DOMAIN-CONTAINING PROTEIN"/>
    <property type="match status" value="1"/>
</dbReference>
<reference evidence="3" key="1">
    <citation type="submission" date="2021-06" db="EMBL/GenBank/DDBJ databases">
        <authorList>
            <person name="Kallberg Y."/>
            <person name="Tangrot J."/>
            <person name="Rosling A."/>
        </authorList>
    </citation>
    <scope>NUCLEOTIDE SEQUENCE</scope>
    <source>
        <strain evidence="3">AZ414A</strain>
    </source>
</reference>
<dbReference type="InterPro" id="IPR002885">
    <property type="entry name" value="PPR_rpt"/>
</dbReference>
<comment type="similarity">
    <text evidence="1">Belongs to the PPR family. P subfamily.</text>
</comment>
<dbReference type="Pfam" id="PF13812">
    <property type="entry name" value="PPR_3"/>
    <property type="match status" value="1"/>
</dbReference>
<organism evidence="3 4">
    <name type="scientific">Diversispora eburnea</name>
    <dbReference type="NCBI Taxonomy" id="1213867"/>
    <lineage>
        <taxon>Eukaryota</taxon>
        <taxon>Fungi</taxon>
        <taxon>Fungi incertae sedis</taxon>
        <taxon>Mucoromycota</taxon>
        <taxon>Glomeromycotina</taxon>
        <taxon>Glomeromycetes</taxon>
        <taxon>Diversisporales</taxon>
        <taxon>Diversisporaceae</taxon>
        <taxon>Diversispora</taxon>
    </lineage>
</organism>
<dbReference type="InterPro" id="IPR011990">
    <property type="entry name" value="TPR-like_helical_dom_sf"/>
</dbReference>
<proteinExistence type="inferred from homology"/>
<dbReference type="Pfam" id="PF13896">
    <property type="entry name" value="Glyco_transf_49"/>
    <property type="match status" value="1"/>
</dbReference>
<dbReference type="Proteomes" id="UP000789706">
    <property type="component" value="Unassembled WGS sequence"/>
</dbReference>
<gene>
    <name evidence="3" type="ORF">DEBURN_LOCUS5228</name>
</gene>
<evidence type="ECO:0000256" key="2">
    <source>
        <dbReference type="PROSITE-ProRule" id="PRU00708"/>
    </source>
</evidence>
<evidence type="ECO:0000313" key="3">
    <source>
        <dbReference type="EMBL" id="CAG8512080.1"/>
    </source>
</evidence>
<dbReference type="Gene3D" id="1.25.40.10">
    <property type="entry name" value="Tetratricopeptide repeat domain"/>
    <property type="match status" value="1"/>
</dbReference>
<evidence type="ECO:0000313" key="4">
    <source>
        <dbReference type="Proteomes" id="UP000789706"/>
    </source>
</evidence>
<dbReference type="EMBL" id="CAJVPK010000451">
    <property type="protein sequence ID" value="CAG8512080.1"/>
    <property type="molecule type" value="Genomic_DNA"/>
</dbReference>
<keyword evidence="4" id="KW-1185">Reference proteome</keyword>
<comment type="caution">
    <text evidence="3">The sequence shown here is derived from an EMBL/GenBank/DDBJ whole genome shotgun (WGS) entry which is preliminary data.</text>
</comment>
<name>A0A9N8ZZJ8_9GLOM</name>
<dbReference type="PROSITE" id="PS51375">
    <property type="entry name" value="PPR"/>
    <property type="match status" value="1"/>
</dbReference>